<organism evidence="11">
    <name type="scientific">Geukensia demissa</name>
    <name type="common">Ribbed mussel</name>
    <name type="synonym">Ischadium demissa</name>
    <dbReference type="NCBI Taxonomy" id="27807"/>
    <lineage>
        <taxon>Eukaryota</taxon>
        <taxon>Metazoa</taxon>
        <taxon>Spiralia</taxon>
        <taxon>Lophotrochozoa</taxon>
        <taxon>Mollusca</taxon>
        <taxon>Bivalvia</taxon>
        <taxon>Autobranchia</taxon>
        <taxon>Pteriomorphia</taxon>
        <taxon>Mytilida</taxon>
        <taxon>Mytiloidea</taxon>
        <taxon>Mytilidae</taxon>
        <taxon>Brachidontinae</taxon>
        <taxon>Geukensia</taxon>
    </lineage>
</organism>
<dbReference type="PANTHER" id="PTHR11403:SF7">
    <property type="entry name" value="CYTOCHROME C OXIDASE SUBUNIT 3"/>
    <property type="match status" value="1"/>
</dbReference>
<comment type="subcellular location">
    <subcellularLocation>
        <location evidence="1">Membrane</location>
        <topology evidence="1">Multi-pass membrane protein</topology>
    </subcellularLocation>
</comment>
<dbReference type="PANTHER" id="PTHR11403">
    <property type="entry name" value="CYTOCHROME C OXIDASE SUBUNIT III"/>
    <property type="match status" value="1"/>
</dbReference>
<dbReference type="InterPro" id="IPR035973">
    <property type="entry name" value="Cyt_c_oxidase_su3-like_sf"/>
</dbReference>
<dbReference type="EMBL" id="MN449487">
    <property type="protein sequence ID" value="QHO63847.1"/>
    <property type="molecule type" value="Genomic_DNA"/>
</dbReference>
<dbReference type="PROSITE" id="PS50253">
    <property type="entry name" value="COX3"/>
    <property type="match status" value="1"/>
</dbReference>
<gene>
    <name evidence="11" type="primary">COX3</name>
</gene>
<reference evidence="11" key="1">
    <citation type="journal article" date="2020" name="J. Zoolog. Syst. Evol. Res.">
        <title>Highly divergent mitogenomes of Geukensia demissa (Bivalvia, Mytilidae) with extreme AT content.</title>
        <authorList>
            <person name="Lubosny M."/>
            <person name="Smietanka B."/>
            <person name="Przylucka A."/>
            <person name="Burzynski A."/>
        </authorList>
    </citation>
    <scope>NUCLEOTIDE SEQUENCE</scope>
    <source>
        <strain evidence="11">GEU_F</strain>
    </source>
</reference>
<feature type="transmembrane region" description="Helical" evidence="9">
    <location>
        <begin position="240"/>
        <end position="260"/>
    </location>
</feature>
<evidence type="ECO:0000256" key="5">
    <source>
        <dbReference type="ARBA" id="ARBA00022967"/>
    </source>
</evidence>
<dbReference type="InterPro" id="IPR024791">
    <property type="entry name" value="Cyt_c/ubiquinol_Oxase_su3"/>
</dbReference>
<dbReference type="SUPFAM" id="SSF81452">
    <property type="entry name" value="Cytochrome c oxidase subunit III-like"/>
    <property type="match status" value="1"/>
</dbReference>
<feature type="transmembrane region" description="Helical" evidence="9">
    <location>
        <begin position="82"/>
        <end position="105"/>
    </location>
</feature>
<dbReference type="GO" id="GO:0016020">
    <property type="term" value="C:membrane"/>
    <property type="evidence" value="ECO:0007669"/>
    <property type="project" value="UniProtKB-SubCell"/>
</dbReference>
<dbReference type="Gene3D" id="1.20.120.80">
    <property type="entry name" value="Cytochrome c oxidase, subunit III, four-helix bundle"/>
    <property type="match status" value="1"/>
</dbReference>
<dbReference type="Pfam" id="PF00510">
    <property type="entry name" value="COX3"/>
    <property type="match status" value="1"/>
</dbReference>
<evidence type="ECO:0000256" key="6">
    <source>
        <dbReference type="ARBA" id="ARBA00022989"/>
    </source>
</evidence>
<dbReference type="AlphaFoldDB" id="A0A6B9VPV3"/>
<evidence type="ECO:0000256" key="9">
    <source>
        <dbReference type="SAM" id="Phobius"/>
    </source>
</evidence>
<protein>
    <recommendedName>
        <fullName evidence="3 8">Cytochrome c oxidase subunit 3</fullName>
    </recommendedName>
</protein>
<evidence type="ECO:0000256" key="8">
    <source>
        <dbReference type="RuleBase" id="RU003375"/>
    </source>
</evidence>
<feature type="transmembrane region" description="Helical" evidence="9">
    <location>
        <begin position="197"/>
        <end position="220"/>
    </location>
</feature>
<feature type="transmembrane region" description="Helical" evidence="9">
    <location>
        <begin position="14"/>
        <end position="34"/>
    </location>
</feature>
<keyword evidence="7 9" id="KW-0472">Membrane</keyword>
<comment type="similarity">
    <text evidence="2 8">Belongs to the cytochrome c oxidase subunit 3 family.</text>
</comment>
<keyword evidence="4 8" id="KW-0812">Transmembrane</keyword>
<evidence type="ECO:0000256" key="1">
    <source>
        <dbReference type="ARBA" id="ARBA00004141"/>
    </source>
</evidence>
<evidence type="ECO:0000256" key="4">
    <source>
        <dbReference type="ARBA" id="ARBA00022692"/>
    </source>
</evidence>
<keyword evidence="8 11" id="KW-0496">Mitochondrion</keyword>
<evidence type="ECO:0000313" key="11">
    <source>
        <dbReference type="EMBL" id="QHO63847.1"/>
    </source>
</evidence>
<proteinExistence type="inferred from homology"/>
<feature type="transmembrane region" description="Helical" evidence="9">
    <location>
        <begin position="157"/>
        <end position="176"/>
    </location>
</feature>
<evidence type="ECO:0000256" key="7">
    <source>
        <dbReference type="ARBA" id="ARBA00023136"/>
    </source>
</evidence>
<sequence>MVRSPFYCVSPSPWPFMVSLCLLNMAIGLVTWMYRIMEGKFFVLGGFVVLSGCLYLWWRDLLREGDQGYHTKVIIKNFRDGMGMFIVSEAMFFFSFFWAFFHSSLSPNVEIGGSWPPSGIRTPNPLSVPLLNTWLLLSSGAALNYAHLAMKNRDYDYGVVEGMLLSIVCGVAFILLQYREYFFNSFTAADGIYGSSFYMLTGFHGMHVFAGTAFLIVTFARLWYGHFLAPRHFGFEACSWYWHFVDVIWIVVYIFVYIWGGGQLCSWWAFN</sequence>
<dbReference type="GO" id="GO:0005739">
    <property type="term" value="C:mitochondrion"/>
    <property type="evidence" value="ECO:0007669"/>
    <property type="project" value="TreeGrafter"/>
</dbReference>
<evidence type="ECO:0000256" key="2">
    <source>
        <dbReference type="ARBA" id="ARBA00010581"/>
    </source>
</evidence>
<comment type="function">
    <text evidence="8">Component of the cytochrome c oxidase, the last enzyme in the mitochondrial electron transport chain which drives oxidative phosphorylation. The respiratory chain contains 3 multisubunit complexes succinate dehydrogenase (complex II, CII), ubiquinol-cytochrome c oxidoreductase (cytochrome b-c1 complex, complex III, CIII) and cytochrome c oxidase (complex IV, CIV), that cooperate to transfer electrons derived from NADH and succinate to molecular oxygen, creating an electrochemical gradient over the inner membrane that drives transmembrane transport and the ATP synthase. Cytochrome c oxidase is the component of the respiratory chain that catalyzes the reduction of oxygen to water. Electrons originating from reduced cytochrome c in the intermembrane space (IMS) are transferred via the dinuclear copper A center (CU(A)) of subunit 2 and heme A of subunit 1 to the active site in subunit 1, a binuclear center (BNC) formed by heme A3 and copper B (CU(B)). The BNC reduces molecular oxygen to 2 water molecules using 4 electrons from cytochrome c in the IMS and 4 protons from the mitochondrial matrix.</text>
</comment>
<feature type="domain" description="Heme-copper oxidase subunit III family profile" evidence="10">
    <location>
        <begin position="2"/>
        <end position="261"/>
    </location>
</feature>
<dbReference type="CDD" id="cd01665">
    <property type="entry name" value="Cyt_c_Oxidase_III"/>
    <property type="match status" value="1"/>
</dbReference>
<dbReference type="Gene3D" id="1.10.287.70">
    <property type="match status" value="1"/>
</dbReference>
<dbReference type="InterPro" id="IPR013833">
    <property type="entry name" value="Cyt_c_oxidase_su3_a-hlx"/>
</dbReference>
<feature type="transmembrane region" description="Helical" evidence="9">
    <location>
        <begin position="41"/>
        <end position="58"/>
    </location>
</feature>
<dbReference type="GO" id="GO:0006123">
    <property type="term" value="P:mitochondrial electron transport, cytochrome c to oxygen"/>
    <property type="evidence" value="ECO:0007669"/>
    <property type="project" value="TreeGrafter"/>
</dbReference>
<accession>A0A6B9VPV3</accession>
<dbReference type="InterPro" id="IPR000298">
    <property type="entry name" value="Cyt_c_oxidase-like_su3"/>
</dbReference>
<dbReference type="InterPro" id="IPR033945">
    <property type="entry name" value="Cyt_c_oxase_su3_dom"/>
</dbReference>
<evidence type="ECO:0000259" key="10">
    <source>
        <dbReference type="PROSITE" id="PS50253"/>
    </source>
</evidence>
<dbReference type="GO" id="GO:0004129">
    <property type="term" value="F:cytochrome-c oxidase activity"/>
    <property type="evidence" value="ECO:0007669"/>
    <property type="project" value="InterPro"/>
</dbReference>
<keyword evidence="6 9" id="KW-1133">Transmembrane helix</keyword>
<geneLocation type="mitochondrion" evidence="11"/>
<name>A0A6B9VPV3_GEUDE</name>
<keyword evidence="5" id="KW-1278">Translocase</keyword>
<evidence type="ECO:0000256" key="3">
    <source>
        <dbReference type="ARBA" id="ARBA00015944"/>
    </source>
</evidence>